<comment type="catalytic activity">
    <reaction evidence="1 5">
        <text>uridine(55) in tRNA = pseudouridine(55) in tRNA</text>
        <dbReference type="Rhea" id="RHEA:42532"/>
        <dbReference type="Rhea" id="RHEA-COMP:10101"/>
        <dbReference type="Rhea" id="RHEA-COMP:10102"/>
        <dbReference type="ChEBI" id="CHEBI:65314"/>
        <dbReference type="ChEBI" id="CHEBI:65315"/>
        <dbReference type="EC" id="5.4.99.25"/>
    </reaction>
</comment>
<dbReference type="PANTHER" id="PTHR13767">
    <property type="entry name" value="TRNA-PSEUDOURIDINE SYNTHASE"/>
    <property type="match status" value="1"/>
</dbReference>
<dbReference type="GO" id="GO:0031119">
    <property type="term" value="P:tRNA pseudouridine synthesis"/>
    <property type="evidence" value="ECO:0007669"/>
    <property type="project" value="UniProtKB-UniRule"/>
</dbReference>
<dbReference type="FunFam" id="3.30.2350.10:FF:000011">
    <property type="entry name" value="tRNA pseudouridine synthase B"/>
    <property type="match status" value="1"/>
</dbReference>
<dbReference type="AlphaFoldDB" id="A0A059KNT5"/>
<dbReference type="Pfam" id="PF01509">
    <property type="entry name" value="TruB_N"/>
    <property type="match status" value="1"/>
</dbReference>
<dbReference type="eggNOG" id="COG0130">
    <property type="taxonomic scope" value="Bacteria"/>
</dbReference>
<gene>
    <name evidence="5" type="primary">truB</name>
    <name evidence="8" type="ORF">X805_12520</name>
</gene>
<feature type="domain" description="tRNA pseudouridylate synthase B C-terminal" evidence="7">
    <location>
        <begin position="216"/>
        <end position="273"/>
    </location>
</feature>
<dbReference type="GO" id="GO:1990481">
    <property type="term" value="P:mRNA pseudouridine synthesis"/>
    <property type="evidence" value="ECO:0007669"/>
    <property type="project" value="TreeGrafter"/>
</dbReference>
<dbReference type="Gene3D" id="3.30.2350.10">
    <property type="entry name" value="Pseudouridine synthase"/>
    <property type="match status" value="1"/>
</dbReference>
<keyword evidence="3 5" id="KW-0819">tRNA processing</keyword>
<evidence type="ECO:0000259" key="7">
    <source>
        <dbReference type="Pfam" id="PF16198"/>
    </source>
</evidence>
<dbReference type="InterPro" id="IPR020103">
    <property type="entry name" value="PsdUridine_synth_cat_dom_sf"/>
</dbReference>
<evidence type="ECO:0000256" key="3">
    <source>
        <dbReference type="ARBA" id="ARBA00022694"/>
    </source>
</evidence>
<keyword evidence="9" id="KW-1185">Reference proteome</keyword>
<comment type="similarity">
    <text evidence="2 5">Belongs to the pseudouridine synthase TruB family. Type 1 subfamily.</text>
</comment>
<dbReference type="GO" id="GO:0003723">
    <property type="term" value="F:RNA binding"/>
    <property type="evidence" value="ECO:0007669"/>
    <property type="project" value="InterPro"/>
</dbReference>
<dbReference type="PATRIC" id="fig|1286631.3.peg.1237"/>
<accession>A0A059KNT5</accession>
<dbReference type="InterPro" id="IPR032819">
    <property type="entry name" value="TruB_C"/>
</dbReference>
<dbReference type="CDD" id="cd02573">
    <property type="entry name" value="PseudoU_synth_EcTruB"/>
    <property type="match status" value="1"/>
</dbReference>
<sequence length="343" mass="36879">MRSAPPTPTMSSDTNLISDAPVEAVGATADARAPRVRIPRRPVHGVLMLDKPLGLSSNDALQKVKRLFRAEKAGHTGTLDPLATGLLPICFGAATKFSQVSLEADKGYRATLQLGQTRVGGDREGEVIAERPVVCDRAAVEAACARFTGLISQLPPMQSALKHNGKALYEYARAGVTVERQPRQVTIHRIDIIEWQAERPDLLVVDVLCTKGTYIRTLAEDIGEALGCGAHLAGLRRIVSGPVDLRASVTLAALEAMDEAARDACLRPVDVLLADWPAVQLGEADAARFLSGMRRRIVHADAEHVRVYGPDGRSLLGGAHVKAGELIADRLLSPLEVRALRRD</sequence>
<dbReference type="NCBIfam" id="TIGR00431">
    <property type="entry name" value="TruB"/>
    <property type="match status" value="1"/>
</dbReference>
<comment type="caution">
    <text evidence="8">The sequence shown here is derived from an EMBL/GenBank/DDBJ whole genome shotgun (WGS) entry which is preliminary data.</text>
</comment>
<dbReference type="SUPFAM" id="SSF55120">
    <property type="entry name" value="Pseudouridine synthase"/>
    <property type="match status" value="1"/>
</dbReference>
<organism evidence="8 9">
    <name type="scientific">Sphaerotilus natans subsp. natans DSM 6575</name>
    <dbReference type="NCBI Taxonomy" id="1286631"/>
    <lineage>
        <taxon>Bacteria</taxon>
        <taxon>Pseudomonadati</taxon>
        <taxon>Pseudomonadota</taxon>
        <taxon>Betaproteobacteria</taxon>
        <taxon>Burkholderiales</taxon>
        <taxon>Sphaerotilaceae</taxon>
        <taxon>Sphaerotilus</taxon>
    </lineage>
</organism>
<dbReference type="STRING" id="34103.SAMN05421778_11095"/>
<keyword evidence="4 5" id="KW-0413">Isomerase</keyword>
<dbReference type="EC" id="5.4.99.25" evidence="5"/>
<feature type="domain" description="Pseudouridine synthase II N-terminal" evidence="6">
    <location>
        <begin position="65"/>
        <end position="215"/>
    </location>
</feature>
<evidence type="ECO:0000256" key="1">
    <source>
        <dbReference type="ARBA" id="ARBA00000385"/>
    </source>
</evidence>
<dbReference type="EMBL" id="AZRA01000029">
    <property type="protein sequence ID" value="KDB53137.1"/>
    <property type="molecule type" value="Genomic_DNA"/>
</dbReference>
<dbReference type="InterPro" id="IPR002501">
    <property type="entry name" value="PsdUridine_synth_N"/>
</dbReference>
<evidence type="ECO:0000313" key="8">
    <source>
        <dbReference type="EMBL" id="KDB53137.1"/>
    </source>
</evidence>
<dbReference type="HAMAP" id="MF_01080">
    <property type="entry name" value="TruB_bact"/>
    <property type="match status" value="1"/>
</dbReference>
<protein>
    <recommendedName>
        <fullName evidence="5">tRNA pseudouridine synthase B</fullName>
        <ecNumber evidence="5">5.4.99.25</ecNumber>
    </recommendedName>
    <alternativeName>
        <fullName evidence="5">tRNA pseudouridine(55) synthase</fullName>
        <shortName evidence="5">Psi55 synthase</shortName>
    </alternativeName>
    <alternativeName>
        <fullName evidence="5">tRNA pseudouridylate synthase</fullName>
    </alternativeName>
    <alternativeName>
        <fullName evidence="5">tRNA-uridine isomerase</fullName>
    </alternativeName>
</protein>
<dbReference type="GO" id="GO:0160148">
    <property type="term" value="F:tRNA pseudouridine(55) synthase activity"/>
    <property type="evidence" value="ECO:0007669"/>
    <property type="project" value="UniProtKB-EC"/>
</dbReference>
<feature type="active site" description="Nucleophile" evidence="5">
    <location>
        <position position="80"/>
    </location>
</feature>
<proteinExistence type="inferred from homology"/>
<evidence type="ECO:0000256" key="2">
    <source>
        <dbReference type="ARBA" id="ARBA00005642"/>
    </source>
</evidence>
<evidence type="ECO:0000256" key="5">
    <source>
        <dbReference type="HAMAP-Rule" id="MF_01080"/>
    </source>
</evidence>
<dbReference type="Proteomes" id="UP000026714">
    <property type="component" value="Unassembled WGS sequence"/>
</dbReference>
<evidence type="ECO:0000256" key="4">
    <source>
        <dbReference type="ARBA" id="ARBA00023235"/>
    </source>
</evidence>
<dbReference type="InterPro" id="IPR014780">
    <property type="entry name" value="tRNA_psdUridine_synth_TruB"/>
</dbReference>
<evidence type="ECO:0000313" key="9">
    <source>
        <dbReference type="Proteomes" id="UP000026714"/>
    </source>
</evidence>
<evidence type="ECO:0000259" key="6">
    <source>
        <dbReference type="Pfam" id="PF01509"/>
    </source>
</evidence>
<reference evidence="8 9" key="1">
    <citation type="journal article" date="2014" name="FEMS Microbiol. Ecol.">
        <title>Sphaerotilus natans encrusted with nanoball-shaped Fe(III) oxide minerals formed by nitrate-reducing mixotrophic Fe(II) oxidation.</title>
        <authorList>
            <person name="Park S."/>
            <person name="Kim D.H."/>
            <person name="Lee J.H."/>
            <person name="Hur H.G."/>
        </authorList>
    </citation>
    <scope>NUCLEOTIDE SEQUENCE [LARGE SCALE GENOMIC DNA]</scope>
    <source>
        <strain evidence="8 9">DSM 6575</strain>
    </source>
</reference>
<comment type="function">
    <text evidence="5">Responsible for synthesis of pseudouridine from uracil-55 in the psi GC loop of transfer RNAs.</text>
</comment>
<dbReference type="Pfam" id="PF16198">
    <property type="entry name" value="TruB_C_2"/>
    <property type="match status" value="1"/>
</dbReference>
<dbReference type="PANTHER" id="PTHR13767:SF2">
    <property type="entry name" value="PSEUDOURIDYLATE SYNTHASE TRUB1"/>
    <property type="match status" value="1"/>
</dbReference>
<name>A0A059KNT5_9BURK</name>